<dbReference type="InterPro" id="IPR032466">
    <property type="entry name" value="Metal_Hydrolase"/>
</dbReference>
<dbReference type="Gene3D" id="3.20.20.140">
    <property type="entry name" value="Metal-dependent hydrolases"/>
    <property type="match status" value="1"/>
</dbReference>
<evidence type="ECO:0000259" key="2">
    <source>
        <dbReference type="Pfam" id="PF01979"/>
    </source>
</evidence>
<dbReference type="Proteomes" id="UP000198976">
    <property type="component" value="Chromosome I"/>
</dbReference>
<dbReference type="InterPro" id="IPR051781">
    <property type="entry name" value="Metallo-dep_Hydrolase"/>
</dbReference>
<dbReference type="SUPFAM" id="SSF51556">
    <property type="entry name" value="Metallo-dependent hydrolases"/>
    <property type="match status" value="1"/>
</dbReference>
<dbReference type="PANTHER" id="PTHR43135:SF4">
    <property type="entry name" value="AMIDOHYDROLASE-RELATED DOMAIN-CONTAINING PROTEIN"/>
    <property type="match status" value="1"/>
</dbReference>
<dbReference type="PANTHER" id="PTHR43135">
    <property type="entry name" value="ALPHA-D-RIBOSE 1-METHYLPHOSPHONATE 5-TRIPHOSPHATE DIPHOSPHATASE"/>
    <property type="match status" value="1"/>
</dbReference>
<proteinExistence type="predicted"/>
<name>A0ABY0V7L7_9ACTO</name>
<gene>
    <name evidence="3" type="ORF">SAMN04489714_1121</name>
</gene>
<feature type="region of interest" description="Disordered" evidence="1">
    <location>
        <begin position="1"/>
        <end position="21"/>
    </location>
</feature>
<keyword evidence="4" id="KW-1185">Reference proteome</keyword>
<reference evidence="3 4" key="1">
    <citation type="submission" date="2016-10" db="EMBL/GenBank/DDBJ databases">
        <authorList>
            <person name="Varghese N."/>
            <person name="Submissions S."/>
        </authorList>
    </citation>
    <scope>NUCLEOTIDE SEQUENCE [LARGE SCALE GENOMIC DNA]</scope>
    <source>
        <strain evidence="3 4">DSM 9169</strain>
    </source>
</reference>
<dbReference type="Pfam" id="PF01979">
    <property type="entry name" value="Amidohydro_1"/>
    <property type="match status" value="1"/>
</dbReference>
<dbReference type="InterPro" id="IPR011059">
    <property type="entry name" value="Metal-dep_hydrolase_composite"/>
</dbReference>
<organism evidence="3 4">
    <name type="scientific">Schaalia radingae</name>
    <dbReference type="NCBI Taxonomy" id="131110"/>
    <lineage>
        <taxon>Bacteria</taxon>
        <taxon>Bacillati</taxon>
        <taxon>Actinomycetota</taxon>
        <taxon>Actinomycetes</taxon>
        <taxon>Actinomycetales</taxon>
        <taxon>Actinomycetaceae</taxon>
        <taxon>Schaalia</taxon>
    </lineage>
</organism>
<dbReference type="Gene3D" id="2.30.40.10">
    <property type="entry name" value="Urease, subunit C, domain 1"/>
    <property type="match status" value="1"/>
</dbReference>
<dbReference type="InterPro" id="IPR006680">
    <property type="entry name" value="Amidohydro-rel"/>
</dbReference>
<dbReference type="RefSeq" id="WP_092648590.1">
    <property type="nucleotide sequence ID" value="NZ_LT629792.1"/>
</dbReference>
<evidence type="ECO:0000256" key="1">
    <source>
        <dbReference type="SAM" id="MobiDB-lite"/>
    </source>
</evidence>
<accession>A0ABY0V7L7</accession>
<dbReference type="EMBL" id="LT629792">
    <property type="protein sequence ID" value="SDT94555.1"/>
    <property type="molecule type" value="Genomic_DNA"/>
</dbReference>
<evidence type="ECO:0000313" key="4">
    <source>
        <dbReference type="Proteomes" id="UP000198976"/>
    </source>
</evidence>
<evidence type="ECO:0000313" key="3">
    <source>
        <dbReference type="EMBL" id="SDT94555.1"/>
    </source>
</evidence>
<feature type="domain" description="Amidohydrolase-related" evidence="2">
    <location>
        <begin position="177"/>
        <end position="367"/>
    </location>
</feature>
<protein>
    <submittedName>
        <fullName evidence="3">Imidazolonepropionase</fullName>
    </submittedName>
</protein>
<sequence>MRLTGTALWRPSSDGSQPAAWTQGSWSICDGRISTAAQPRAADEEELTGWIIPGLVDVHCHIGLGPHGPVDQETQIRQAQADRDSGVLLMRDCGSPVDTSHIQHDPTLPHLIRCGTHLSRPKRYIRGISRELATPSQLPEAVAQEAARSDGWVKIVGDWIDRSEGSESDLRPLWPGEVLRDAVAAAHESGARLTVHTFSHAAIDDLLAAGVDGIEHGSGMDDDQLSEARRQGVVITPTLCQIELFESFAQAADGKFARYAQTMRTLYEGRHDHYERLFDSGVHLLPGTDAGGYQDHGSLPAELARWHAAGLPPAKILDIATWQARDALGYPSLYDGAPADCVVYEADPRADITELSRPVAVILGGTRVA</sequence>